<dbReference type="PANTHER" id="PTHR14432">
    <property type="entry name" value="PROSAPIP2 PROTEIN/5-AZACYTIDINE INDUCED GENE 2"/>
    <property type="match status" value="1"/>
</dbReference>
<keyword evidence="1" id="KW-0175">Coiled coil</keyword>
<sequence length="130" mass="15206">MEELIEDDICILNHEKADNSHKRDGEIPVSAYSGDESVASHFALVTAYEDIKKRLKETEKENSVLKKRVRILEEKVRKMLTYQLHQETHGLLPFRSCKFQSVMKVRKFAKAYVLSECLYLEIHVKTFFEG</sequence>
<reference evidence="2" key="1">
    <citation type="submission" date="2025-08" db="UniProtKB">
        <authorList>
            <consortium name="Ensembl"/>
        </authorList>
    </citation>
    <scope>IDENTIFICATION</scope>
</reference>
<keyword evidence="3" id="KW-1185">Reference proteome</keyword>
<dbReference type="InterPro" id="IPR051891">
    <property type="entry name" value="TBK1-IKBKE_adapters"/>
</dbReference>
<evidence type="ECO:0000313" key="3">
    <source>
        <dbReference type="Proteomes" id="UP000694549"/>
    </source>
</evidence>
<reference evidence="2" key="2">
    <citation type="submission" date="2025-09" db="UniProtKB">
        <authorList>
            <consortium name="Ensembl"/>
        </authorList>
    </citation>
    <scope>IDENTIFICATION</scope>
</reference>
<dbReference type="GO" id="GO:0005737">
    <property type="term" value="C:cytoplasm"/>
    <property type="evidence" value="ECO:0007669"/>
    <property type="project" value="TreeGrafter"/>
</dbReference>
<evidence type="ECO:0000313" key="2">
    <source>
        <dbReference type="Ensembl" id="ENSAZOP00000024812.1"/>
    </source>
</evidence>
<name>A0A8B9VQC5_9AVES</name>
<evidence type="ECO:0000256" key="1">
    <source>
        <dbReference type="SAM" id="Coils"/>
    </source>
</evidence>
<feature type="coiled-coil region" evidence="1">
    <location>
        <begin position="48"/>
        <end position="75"/>
    </location>
</feature>
<accession>A0A8B9VQC5</accession>
<dbReference type="AlphaFoldDB" id="A0A8B9VQC5"/>
<protein>
    <submittedName>
        <fullName evidence="2">Uncharacterized protein</fullName>
    </submittedName>
</protein>
<dbReference type="Ensembl" id="ENSAZOT00000026630.1">
    <property type="protein sequence ID" value="ENSAZOP00000024812.1"/>
    <property type="gene ID" value="ENSAZOG00000015950.1"/>
</dbReference>
<dbReference type="Proteomes" id="UP000694549">
    <property type="component" value="Unplaced"/>
</dbReference>
<organism evidence="2 3">
    <name type="scientific">Anas zonorhyncha</name>
    <name type="common">Eastern spot-billed duck</name>
    <dbReference type="NCBI Taxonomy" id="75864"/>
    <lineage>
        <taxon>Eukaryota</taxon>
        <taxon>Metazoa</taxon>
        <taxon>Chordata</taxon>
        <taxon>Craniata</taxon>
        <taxon>Vertebrata</taxon>
        <taxon>Euteleostomi</taxon>
        <taxon>Archelosauria</taxon>
        <taxon>Archosauria</taxon>
        <taxon>Dinosauria</taxon>
        <taxon>Saurischia</taxon>
        <taxon>Theropoda</taxon>
        <taxon>Coelurosauria</taxon>
        <taxon>Aves</taxon>
        <taxon>Neognathae</taxon>
        <taxon>Galloanserae</taxon>
        <taxon>Anseriformes</taxon>
        <taxon>Anatidae</taxon>
        <taxon>Anatinae</taxon>
        <taxon>Anas</taxon>
    </lineage>
</organism>
<proteinExistence type="predicted"/>
<dbReference type="PANTHER" id="PTHR14432:SF6">
    <property type="entry name" value="5-AZACYTIDINE-INDUCED PROTEIN 2"/>
    <property type="match status" value="1"/>
</dbReference>